<evidence type="ECO:0000256" key="6">
    <source>
        <dbReference type="PROSITE-ProRule" id="PRU10059"/>
    </source>
</evidence>
<dbReference type="SUPFAM" id="SSF81296">
    <property type="entry name" value="E set domains"/>
    <property type="match status" value="1"/>
</dbReference>
<evidence type="ECO:0000256" key="1">
    <source>
        <dbReference type="ARBA" id="ARBA00007072"/>
    </source>
</evidence>
<feature type="active site" evidence="7">
    <location>
        <position position="562"/>
    </location>
</feature>
<dbReference type="OrthoDB" id="9808897at2"/>
<reference evidence="11 12" key="1">
    <citation type="submission" date="2016-03" db="EMBL/GenBank/DDBJ databases">
        <title>Complete genome sequence of Pedobacter cryoconitis PAMC 27485.</title>
        <authorList>
            <person name="Lee J."/>
            <person name="Kim O.-S."/>
        </authorList>
    </citation>
    <scope>NUCLEOTIDE SEQUENCE [LARGE SCALE GENOMIC DNA]</scope>
    <source>
        <strain evidence="11 12">PAMC 27485</strain>
    </source>
</reference>
<dbReference type="KEGG" id="pcm:AY601_2786"/>
<dbReference type="PROSITE" id="PS00698">
    <property type="entry name" value="GH9_3"/>
    <property type="match status" value="1"/>
</dbReference>
<dbReference type="Pfam" id="PF02927">
    <property type="entry name" value="CelD_N"/>
    <property type="match status" value="1"/>
</dbReference>
<dbReference type="EMBL" id="CP014504">
    <property type="protein sequence ID" value="AMP99669.1"/>
    <property type="molecule type" value="Genomic_DNA"/>
</dbReference>
<feature type="active site" evidence="6">
    <location>
        <position position="511"/>
    </location>
</feature>
<evidence type="ECO:0000313" key="12">
    <source>
        <dbReference type="Proteomes" id="UP000071561"/>
    </source>
</evidence>
<keyword evidence="12" id="KW-1185">Reference proteome</keyword>
<evidence type="ECO:0000259" key="9">
    <source>
        <dbReference type="Pfam" id="PF00759"/>
    </source>
</evidence>
<protein>
    <recommendedName>
        <fullName evidence="8">Endoglucanase</fullName>
        <ecNumber evidence="8">3.2.1.4</ecNumber>
    </recommendedName>
</protein>
<feature type="domain" description="Glycoside hydrolase family 9" evidence="9">
    <location>
        <begin position="121"/>
        <end position="574"/>
    </location>
</feature>
<dbReference type="InterPro" id="IPR004197">
    <property type="entry name" value="Cellulase_Ig-like"/>
</dbReference>
<evidence type="ECO:0000256" key="2">
    <source>
        <dbReference type="ARBA" id="ARBA00022801"/>
    </source>
</evidence>
<dbReference type="Gene3D" id="1.50.10.10">
    <property type="match status" value="1"/>
</dbReference>
<dbReference type="InterPro" id="IPR001701">
    <property type="entry name" value="Glyco_hydro_9"/>
</dbReference>
<dbReference type="EC" id="3.2.1.4" evidence="8"/>
<dbReference type="Proteomes" id="UP000071561">
    <property type="component" value="Chromosome"/>
</dbReference>
<dbReference type="AlphaFoldDB" id="A0A127VEF5"/>
<proteinExistence type="inferred from homology"/>
<dbReference type="InterPro" id="IPR033126">
    <property type="entry name" value="Glyco_hydro_9_Asp/Glu_AS"/>
</dbReference>
<keyword evidence="8" id="KW-0732">Signal</keyword>
<name>A0A127VEF5_9SPHI</name>
<accession>A0A127VEF5</accession>
<keyword evidence="5 6" id="KW-0624">Polysaccharide degradation</keyword>
<sequence precursor="true">MKSRFYNALFILFSLNLTGALAQETENSNIFLDQSGFYPNLDKSAIITSAVSENSFDLVTLPGRKRVYTGSMSEAKSTGYSDIKVRIADFSDFDRPGTYLIRIPGVGESPAFSIADHVHQELAVAALKAFYYQRASSTLDKNYAGKWYRASGHPDTSVHIHPSAVSKNRKADSRINVEGGWYDAGDYNKYIVNSGISTATLLSAYEDFPDYFLSLKASIPNAKNKVPDILTEAICNLRWMLKMQDPDDGGVYNKCTNLDFDAMIMPAQALSARYVVAKGTAAALNMAGVAAQASRILRDFPEQYPGLADSCLSAAVLAWNWSIKNPNLAYDQDLMNKMFNLKVSTGAYGDKNFEDEWIWASAELLTSTGEKKYFDAFFSRLNAPVSLPGWNNVGILGYYSLIRCQSKLPGVYQSMTSILKKKVLTIADRYLVARKTNAYGIVMGSSLSDFVWGSNSVATNQGVLLINAYLFTQNKAYLNGAVGNLDYILGRNATGYSFVTGIGTKSPMNPHHRPSFADGVVDPVPGLLVGGPNREKQDGLKYKYAEPELSYLDDVASYASNEIAINWNAPLVYLANALECLQKTGNNNAK</sequence>
<evidence type="ECO:0000256" key="4">
    <source>
        <dbReference type="ARBA" id="ARBA00023295"/>
    </source>
</evidence>
<dbReference type="InterPro" id="IPR018221">
    <property type="entry name" value="Glyco_hydro_9_His_AS"/>
</dbReference>
<comment type="similarity">
    <text evidence="1 6 8">Belongs to the glycosyl hydrolase 9 (cellulase E) family.</text>
</comment>
<dbReference type="PROSITE" id="PS00592">
    <property type="entry name" value="GH9_2"/>
    <property type="match status" value="1"/>
</dbReference>
<feature type="domain" description="Cellulase Ig-like" evidence="10">
    <location>
        <begin position="27"/>
        <end position="107"/>
    </location>
</feature>
<gene>
    <name evidence="11" type="ORF">AY601_2786</name>
</gene>
<comment type="catalytic activity">
    <reaction evidence="8">
        <text>Endohydrolysis of (1-&gt;4)-beta-D-glucosidic linkages in cellulose, lichenin and cereal beta-D-glucans.</text>
        <dbReference type="EC" id="3.2.1.4"/>
    </reaction>
</comment>
<dbReference type="PATRIC" id="fig|188932.3.peg.2904"/>
<feature type="signal peptide" evidence="8">
    <location>
        <begin position="1"/>
        <end position="22"/>
    </location>
</feature>
<dbReference type="InterPro" id="IPR013783">
    <property type="entry name" value="Ig-like_fold"/>
</dbReference>
<dbReference type="SUPFAM" id="SSF48208">
    <property type="entry name" value="Six-hairpin glycosidases"/>
    <property type="match status" value="1"/>
</dbReference>
<keyword evidence="3 6" id="KW-0119">Carbohydrate metabolism</keyword>
<keyword evidence="4 6" id="KW-0326">Glycosidase</keyword>
<dbReference type="GO" id="GO:0008810">
    <property type="term" value="F:cellulase activity"/>
    <property type="evidence" value="ECO:0007669"/>
    <property type="project" value="UniProtKB-EC"/>
</dbReference>
<evidence type="ECO:0000256" key="7">
    <source>
        <dbReference type="PROSITE-ProRule" id="PRU10060"/>
    </source>
</evidence>
<dbReference type="CDD" id="cd02850">
    <property type="entry name" value="E_set_Cellulase_N"/>
    <property type="match status" value="1"/>
</dbReference>
<dbReference type="Pfam" id="PF00759">
    <property type="entry name" value="Glyco_hydro_9"/>
    <property type="match status" value="1"/>
</dbReference>
<keyword evidence="2 6" id="KW-0378">Hydrolase</keyword>
<keyword evidence="8" id="KW-0136">Cellulose degradation</keyword>
<evidence type="ECO:0000259" key="10">
    <source>
        <dbReference type="Pfam" id="PF02927"/>
    </source>
</evidence>
<dbReference type="PANTHER" id="PTHR22298">
    <property type="entry name" value="ENDO-1,4-BETA-GLUCANASE"/>
    <property type="match status" value="1"/>
</dbReference>
<dbReference type="GO" id="GO:0030245">
    <property type="term" value="P:cellulose catabolic process"/>
    <property type="evidence" value="ECO:0007669"/>
    <property type="project" value="UniProtKB-KW"/>
</dbReference>
<evidence type="ECO:0000313" key="11">
    <source>
        <dbReference type="EMBL" id="AMP99669.1"/>
    </source>
</evidence>
<feature type="chain" id="PRO_5007229848" description="Endoglucanase" evidence="8">
    <location>
        <begin position="23"/>
        <end position="590"/>
    </location>
</feature>
<dbReference type="Gene3D" id="2.60.40.10">
    <property type="entry name" value="Immunoglobulins"/>
    <property type="match status" value="1"/>
</dbReference>
<dbReference type="InterPro" id="IPR014756">
    <property type="entry name" value="Ig_E-set"/>
</dbReference>
<dbReference type="InterPro" id="IPR012341">
    <property type="entry name" value="6hp_glycosidase-like_sf"/>
</dbReference>
<dbReference type="InterPro" id="IPR008928">
    <property type="entry name" value="6-hairpin_glycosidase_sf"/>
</dbReference>
<feature type="active site" evidence="7">
    <location>
        <position position="553"/>
    </location>
</feature>
<dbReference type="RefSeq" id="WP_068407538.1">
    <property type="nucleotide sequence ID" value="NZ_CP014504.1"/>
</dbReference>
<evidence type="ECO:0000256" key="5">
    <source>
        <dbReference type="ARBA" id="ARBA00023326"/>
    </source>
</evidence>
<organism evidence="11 12">
    <name type="scientific">Pedobacter cryoconitis</name>
    <dbReference type="NCBI Taxonomy" id="188932"/>
    <lineage>
        <taxon>Bacteria</taxon>
        <taxon>Pseudomonadati</taxon>
        <taxon>Bacteroidota</taxon>
        <taxon>Sphingobacteriia</taxon>
        <taxon>Sphingobacteriales</taxon>
        <taxon>Sphingobacteriaceae</taxon>
        <taxon>Pedobacter</taxon>
    </lineage>
</organism>
<evidence type="ECO:0000256" key="8">
    <source>
        <dbReference type="RuleBase" id="RU361166"/>
    </source>
</evidence>
<evidence type="ECO:0000256" key="3">
    <source>
        <dbReference type="ARBA" id="ARBA00023277"/>
    </source>
</evidence>